<feature type="compositionally biased region" description="Low complexity" evidence="12">
    <location>
        <begin position="78"/>
        <end position="94"/>
    </location>
</feature>
<dbReference type="InterPro" id="IPR006895">
    <property type="entry name" value="Znf_Sec23_Sec24"/>
</dbReference>
<feature type="compositionally biased region" description="Polar residues" evidence="12">
    <location>
        <begin position="149"/>
        <end position="161"/>
    </location>
</feature>
<dbReference type="InterPro" id="IPR029006">
    <property type="entry name" value="ADF-H/Gelsolin-like_dom_sf"/>
</dbReference>
<feature type="compositionally biased region" description="Polar residues" evidence="12">
    <location>
        <begin position="124"/>
        <end position="142"/>
    </location>
</feature>
<dbReference type="InterPro" id="IPR050550">
    <property type="entry name" value="SEC23_SEC24_subfamily"/>
</dbReference>
<evidence type="ECO:0000256" key="10">
    <source>
        <dbReference type="ARBA" id="ARBA00023136"/>
    </source>
</evidence>
<dbReference type="Pfam" id="PF04815">
    <property type="entry name" value="Sec23_helical"/>
    <property type="match status" value="1"/>
</dbReference>
<feature type="compositionally biased region" description="Polar residues" evidence="12">
    <location>
        <begin position="222"/>
        <end position="240"/>
    </location>
</feature>
<evidence type="ECO:0000259" key="13">
    <source>
        <dbReference type="Pfam" id="PF04810"/>
    </source>
</evidence>
<dbReference type="PANTHER" id="PTHR13803:SF39">
    <property type="entry name" value="SECRETORY 24AB, ISOFORM A"/>
    <property type="match status" value="1"/>
</dbReference>
<evidence type="ECO:0000256" key="2">
    <source>
        <dbReference type="ARBA" id="ARBA00004394"/>
    </source>
</evidence>
<dbReference type="Pfam" id="PF04810">
    <property type="entry name" value="zf-Sec23_Sec24"/>
    <property type="match status" value="1"/>
</dbReference>
<keyword evidence="10" id="KW-0472">Membrane</keyword>
<dbReference type="AlphaFoldDB" id="A0A1D1W3M6"/>
<dbReference type="CDD" id="cd01479">
    <property type="entry name" value="Sec24-like"/>
    <property type="match status" value="1"/>
</dbReference>
<name>A0A1D1W3M6_RAMVA</name>
<dbReference type="SUPFAM" id="SSF81995">
    <property type="entry name" value="beta-sandwich domain of Sec23/24"/>
    <property type="match status" value="1"/>
</dbReference>
<feature type="compositionally biased region" description="Low complexity" evidence="12">
    <location>
        <begin position="46"/>
        <end position="57"/>
    </location>
</feature>
<evidence type="ECO:0000256" key="8">
    <source>
        <dbReference type="ARBA" id="ARBA00022927"/>
    </source>
</evidence>
<evidence type="ECO:0000256" key="6">
    <source>
        <dbReference type="ARBA" id="ARBA00022824"/>
    </source>
</evidence>
<feature type="compositionally biased region" description="Polar residues" evidence="12">
    <location>
        <begin position="373"/>
        <end position="382"/>
    </location>
</feature>
<feature type="compositionally biased region" description="Polar residues" evidence="12">
    <location>
        <begin position="1"/>
        <end position="23"/>
    </location>
</feature>
<dbReference type="Gene3D" id="1.20.120.730">
    <property type="entry name" value="Sec23/Sec24 helical domain"/>
    <property type="match status" value="1"/>
</dbReference>
<comment type="similarity">
    <text evidence="4">Belongs to the SEC23/SEC24 family. SEC24 subfamily.</text>
</comment>
<evidence type="ECO:0000256" key="3">
    <source>
        <dbReference type="ARBA" id="ARBA00004397"/>
    </source>
</evidence>
<feature type="compositionally biased region" description="Low complexity" evidence="12">
    <location>
        <begin position="241"/>
        <end position="269"/>
    </location>
</feature>
<dbReference type="GO" id="GO:0030127">
    <property type="term" value="C:COPII vesicle coat"/>
    <property type="evidence" value="ECO:0007669"/>
    <property type="project" value="InterPro"/>
</dbReference>
<comment type="caution">
    <text evidence="17">The sequence shown here is derived from an EMBL/GenBank/DDBJ whole genome shotgun (WGS) entry which is preliminary data.</text>
</comment>
<sequence length="1149" mass="126487">MLPNGHQHQQYAPTSSTQQSNPVGTMDGSRGLQNGANSSNLNAGFSNISLSENKSSSPAMPQFRPSLPVFRPPASLQSSGYGTESSGSSTPTSTRPAMPSFPRMPQFASPTLSTSASHPVLPTGMNQKDYQTIPQSPLQNMQDGVGHAQQGQMPNSLSHPSRLNYFDQNQPQPQPNSPSSSHQEYYSSTSHSEPQYSSANTMKPSNSFAPGIHSADVENNLYPENSTSQVNQQPYNQSAHGQNSFNQQSSNGQFGQAASYQPSPSYSASNTPSQPSASTNNSYNPFPSPGSNQAFPSVNEPSLQRYPPAQKVTTPYPNPTVSSYPSSQPGLQNGNFAPSQQFPSASQQNFPQAQPGYGLPSAFPGLQAANLGGPQQMSNGNLPFQGGNPMQYPGGQMQGNQQGSAAMHPGGQVVNLLQSRRILPPDGPELPTPVVRQNFYKENCSPHIFRCTLGVIPKTPGLLQKSRLPLGILIHPYKDLSNLQVLSTSTIVRCRVCRSYINPFITFIDQMRWKCNLCDRTNDLPQDFFIDATTRSVGDPSRRPEVQSATLEYIAPSEYSLRPPQPAIYVFLLDISFNAIESRYLTVFCERLSAVLERLPGDARTQVSFIAFDSVVHFFQFETDWKMLSVPDIDDIFIPSTEGILVRLHENIQAIRELLSTIPDMFKGQRETQSCMGAAVQAAYRMLAGTGGRITVVQTCLPTIGPGALKSREDPNMRAAKEVNHLSPATDFYKSLALECSASQVAVDLFVLAGQYADLATISGISRYSSGWIHYYPSFNVVKHSAQVDKFQSELTRYLTRKIGFESVMRVRCTNGLSMHSFHGNFFVRSTDLLSLANVSPDAGFAVQIKMDETLSHTNSVDFQAALLYTSSRGERRIRVHTMHIPVSDSLPEIMASADQEAIACLIGKIAAERAFSTPMSDVRDGVVFACEDALSAYTQVARPSAGQLLAPYSLRLLPLFTQALLKSTALRLGVSTTLDLRTYTLLNLKAAPLFEEMMSIYPHLYAVHRIEATPLDQDGMPQLERLQLSAEYLERGGVYLLESVVHMILYVQKGVSPDWLNAALDVQSFMALQDRTTDIPALDTEVSYRLRAFISHRYAQRPLHPIVEVIKEDSKDRLLFLQYLHDDRLDTVASYQEFLTQISQKIKA</sequence>
<organism evidence="17 18">
    <name type="scientific">Ramazzottius varieornatus</name>
    <name type="common">Water bear</name>
    <name type="synonym">Tardigrade</name>
    <dbReference type="NCBI Taxonomy" id="947166"/>
    <lineage>
        <taxon>Eukaryota</taxon>
        <taxon>Metazoa</taxon>
        <taxon>Ecdysozoa</taxon>
        <taxon>Tardigrada</taxon>
        <taxon>Eutardigrada</taxon>
        <taxon>Parachela</taxon>
        <taxon>Hypsibioidea</taxon>
        <taxon>Ramazzottiidae</taxon>
        <taxon>Ramazzottius</taxon>
    </lineage>
</organism>
<feature type="domain" description="Zinc finger Sec23/Sec24-type" evidence="13">
    <location>
        <begin position="491"/>
        <end position="527"/>
    </location>
</feature>
<feature type="region of interest" description="Disordered" evidence="12">
    <location>
        <begin position="1"/>
        <end position="408"/>
    </location>
</feature>
<dbReference type="Gene3D" id="3.40.20.10">
    <property type="entry name" value="Severin"/>
    <property type="match status" value="1"/>
</dbReference>
<evidence type="ECO:0000256" key="4">
    <source>
        <dbReference type="ARBA" id="ARBA00008334"/>
    </source>
</evidence>
<proteinExistence type="inferred from homology"/>
<dbReference type="Gene3D" id="2.30.30.380">
    <property type="entry name" value="Zn-finger domain of Sec23/24"/>
    <property type="match status" value="1"/>
</dbReference>
<evidence type="ECO:0000256" key="11">
    <source>
        <dbReference type="ARBA" id="ARBA00023329"/>
    </source>
</evidence>
<evidence type="ECO:0000259" key="16">
    <source>
        <dbReference type="Pfam" id="PF08033"/>
    </source>
</evidence>
<keyword evidence="7" id="KW-0931">ER-Golgi transport</keyword>
<dbReference type="OrthoDB" id="49016at2759"/>
<dbReference type="SUPFAM" id="SSF82919">
    <property type="entry name" value="Zn-finger domain of Sec23/24"/>
    <property type="match status" value="1"/>
</dbReference>
<dbReference type="GO" id="GO:0070971">
    <property type="term" value="C:endoplasmic reticulum exit site"/>
    <property type="evidence" value="ECO:0007669"/>
    <property type="project" value="TreeGrafter"/>
</dbReference>
<feature type="compositionally biased region" description="Polar residues" evidence="12">
    <location>
        <begin position="270"/>
        <end position="302"/>
    </location>
</feature>
<dbReference type="STRING" id="947166.A0A1D1W3M6"/>
<feature type="domain" description="Sec23/Sec24 helical" evidence="15">
    <location>
        <begin position="899"/>
        <end position="994"/>
    </location>
</feature>
<dbReference type="Gene3D" id="2.60.40.1670">
    <property type="entry name" value="beta-sandwich domain of Sec23/24"/>
    <property type="match status" value="1"/>
</dbReference>
<evidence type="ECO:0000256" key="1">
    <source>
        <dbReference type="ARBA" id="ARBA00004299"/>
    </source>
</evidence>
<dbReference type="Pfam" id="PF04811">
    <property type="entry name" value="Sec23_trunk"/>
    <property type="match status" value="1"/>
</dbReference>
<protein>
    <submittedName>
        <fullName evidence="17">Uncharacterized protein</fullName>
    </submittedName>
</protein>
<evidence type="ECO:0000256" key="5">
    <source>
        <dbReference type="ARBA" id="ARBA00022448"/>
    </source>
</evidence>
<feature type="domain" description="Sec23/Sec24 beta-sandwich" evidence="16">
    <location>
        <begin position="804"/>
        <end position="888"/>
    </location>
</feature>
<dbReference type="SUPFAM" id="SSF82754">
    <property type="entry name" value="C-terminal, gelsolin-like domain of Sec23/24"/>
    <property type="match status" value="1"/>
</dbReference>
<dbReference type="GO" id="GO:0005789">
    <property type="term" value="C:endoplasmic reticulum membrane"/>
    <property type="evidence" value="ECO:0007669"/>
    <property type="project" value="UniProtKB-SubCell"/>
</dbReference>
<feature type="compositionally biased region" description="Low complexity" evidence="12">
    <location>
        <begin position="177"/>
        <end position="193"/>
    </location>
</feature>
<evidence type="ECO:0000256" key="9">
    <source>
        <dbReference type="ARBA" id="ARBA00023034"/>
    </source>
</evidence>
<dbReference type="Pfam" id="PF08033">
    <property type="entry name" value="Sec23_BS"/>
    <property type="match status" value="1"/>
</dbReference>
<evidence type="ECO:0000259" key="15">
    <source>
        <dbReference type="Pfam" id="PF04815"/>
    </source>
</evidence>
<dbReference type="GO" id="GO:0008270">
    <property type="term" value="F:zinc ion binding"/>
    <property type="evidence" value="ECO:0007669"/>
    <property type="project" value="InterPro"/>
</dbReference>
<dbReference type="GO" id="GO:0090110">
    <property type="term" value="P:COPII-coated vesicle cargo loading"/>
    <property type="evidence" value="ECO:0007669"/>
    <property type="project" value="TreeGrafter"/>
</dbReference>
<evidence type="ECO:0000313" key="18">
    <source>
        <dbReference type="Proteomes" id="UP000186922"/>
    </source>
</evidence>
<feature type="compositionally biased region" description="Polar residues" evidence="12">
    <location>
        <begin position="194"/>
        <end position="208"/>
    </location>
</feature>
<dbReference type="InterPro" id="IPR036465">
    <property type="entry name" value="vWFA_dom_sf"/>
</dbReference>
<dbReference type="GO" id="GO:0000139">
    <property type="term" value="C:Golgi membrane"/>
    <property type="evidence" value="ECO:0007669"/>
    <property type="project" value="UniProtKB-SubCell"/>
</dbReference>
<dbReference type="GO" id="GO:0000149">
    <property type="term" value="F:SNARE binding"/>
    <property type="evidence" value="ECO:0007669"/>
    <property type="project" value="TreeGrafter"/>
</dbReference>
<dbReference type="InterPro" id="IPR041742">
    <property type="entry name" value="Sec24-like_trunk_dom"/>
</dbReference>
<dbReference type="InterPro" id="IPR006900">
    <property type="entry name" value="Sec23/24_helical_dom"/>
</dbReference>
<dbReference type="PANTHER" id="PTHR13803">
    <property type="entry name" value="SEC24-RELATED PROTEIN"/>
    <property type="match status" value="1"/>
</dbReference>
<gene>
    <name evidence="17" type="primary">RvY_17848-1</name>
    <name evidence="17" type="synonym">RvY_17848.1</name>
    <name evidence="17" type="ORF">RvY_17848</name>
</gene>
<dbReference type="InterPro" id="IPR012990">
    <property type="entry name" value="Beta-sandwich_Sec23_24"/>
</dbReference>
<dbReference type="Gene3D" id="3.40.50.410">
    <property type="entry name" value="von Willebrand factor, type A domain"/>
    <property type="match status" value="1"/>
</dbReference>
<feature type="domain" description="Sec23/Sec24 trunk" evidence="14">
    <location>
        <begin position="564"/>
        <end position="799"/>
    </location>
</feature>
<accession>A0A1D1W3M6</accession>
<dbReference type="SUPFAM" id="SSF81811">
    <property type="entry name" value="Helical domain of Sec23/24"/>
    <property type="match status" value="1"/>
</dbReference>
<keyword evidence="5" id="KW-0813">Transport</keyword>
<dbReference type="InterPro" id="IPR036175">
    <property type="entry name" value="Sec23/24_helical_dom_sf"/>
</dbReference>
<keyword evidence="9" id="KW-0333">Golgi apparatus</keyword>
<evidence type="ECO:0000256" key="12">
    <source>
        <dbReference type="SAM" id="MobiDB-lite"/>
    </source>
</evidence>
<keyword evidence="11" id="KW-0968">Cytoplasmic vesicle</keyword>
<evidence type="ECO:0000313" key="17">
    <source>
        <dbReference type="EMBL" id="GAV08107.1"/>
    </source>
</evidence>
<dbReference type="EMBL" id="BDGG01000016">
    <property type="protein sequence ID" value="GAV08107.1"/>
    <property type="molecule type" value="Genomic_DNA"/>
</dbReference>
<dbReference type="InterPro" id="IPR036174">
    <property type="entry name" value="Znf_Sec23_Sec24_sf"/>
</dbReference>
<dbReference type="InterPro" id="IPR006896">
    <property type="entry name" value="Sec23/24_trunk_dom"/>
</dbReference>
<dbReference type="SUPFAM" id="SSF53300">
    <property type="entry name" value="vWA-like"/>
    <property type="match status" value="1"/>
</dbReference>
<keyword evidence="18" id="KW-1185">Reference proteome</keyword>
<evidence type="ECO:0000259" key="14">
    <source>
        <dbReference type="Pfam" id="PF04811"/>
    </source>
</evidence>
<dbReference type="InterPro" id="IPR036180">
    <property type="entry name" value="Gelsolin-like_dom_sf"/>
</dbReference>
<keyword evidence="6" id="KW-0256">Endoplasmic reticulum</keyword>
<dbReference type="GO" id="GO:0006886">
    <property type="term" value="P:intracellular protein transport"/>
    <property type="evidence" value="ECO:0007669"/>
    <property type="project" value="InterPro"/>
</dbReference>
<dbReference type="Proteomes" id="UP000186922">
    <property type="component" value="Unassembled WGS sequence"/>
</dbReference>
<reference evidence="17 18" key="1">
    <citation type="journal article" date="2016" name="Nat. Commun.">
        <title>Extremotolerant tardigrade genome and improved radiotolerance of human cultured cells by tardigrade-unique protein.</title>
        <authorList>
            <person name="Hashimoto T."/>
            <person name="Horikawa D.D."/>
            <person name="Saito Y."/>
            <person name="Kuwahara H."/>
            <person name="Kozuka-Hata H."/>
            <person name="Shin-I T."/>
            <person name="Minakuchi Y."/>
            <person name="Ohishi K."/>
            <person name="Motoyama A."/>
            <person name="Aizu T."/>
            <person name="Enomoto A."/>
            <person name="Kondo K."/>
            <person name="Tanaka S."/>
            <person name="Hara Y."/>
            <person name="Koshikawa S."/>
            <person name="Sagara H."/>
            <person name="Miura T."/>
            <person name="Yokobori S."/>
            <person name="Miyagawa K."/>
            <person name="Suzuki Y."/>
            <person name="Kubo T."/>
            <person name="Oyama M."/>
            <person name="Kohara Y."/>
            <person name="Fujiyama A."/>
            <person name="Arakawa K."/>
            <person name="Katayama T."/>
            <person name="Toyoda A."/>
            <person name="Kunieda T."/>
        </authorList>
    </citation>
    <scope>NUCLEOTIDE SEQUENCE [LARGE SCALE GENOMIC DNA]</scope>
    <source>
        <strain evidence="17 18">YOKOZUNA-1</strain>
    </source>
</reference>
<feature type="compositionally biased region" description="Polar residues" evidence="12">
    <location>
        <begin position="31"/>
        <end position="45"/>
    </location>
</feature>
<keyword evidence="8" id="KW-0653">Protein transport</keyword>
<comment type="subcellular location">
    <subcellularLocation>
        <location evidence="1">Cytoplasmic vesicle</location>
        <location evidence="1">COPII-coated vesicle membrane</location>
        <topology evidence="1">Peripheral membrane protein</topology>
        <orientation evidence="1">Cytoplasmic side</orientation>
    </subcellularLocation>
    <subcellularLocation>
        <location evidence="3">Endoplasmic reticulum membrane</location>
        <topology evidence="3">Peripheral membrane protein</topology>
        <orientation evidence="3">Cytoplasmic side</orientation>
    </subcellularLocation>
    <subcellularLocation>
        <location evidence="2">Golgi apparatus membrane</location>
    </subcellularLocation>
</comment>
<feature type="compositionally biased region" description="Polar residues" evidence="12">
    <location>
        <begin position="108"/>
        <end position="117"/>
    </location>
</feature>
<feature type="compositionally biased region" description="Polar residues" evidence="12">
    <location>
        <begin position="311"/>
        <end position="335"/>
    </location>
</feature>
<evidence type="ECO:0000256" key="7">
    <source>
        <dbReference type="ARBA" id="ARBA00022892"/>
    </source>
</evidence>
<feature type="compositionally biased region" description="Low complexity" evidence="12">
    <location>
        <begin position="336"/>
        <end position="352"/>
    </location>
</feature>